<reference evidence="1 2" key="1">
    <citation type="journal article" date="2018" name="J. Allergy Clin. Immunol.">
        <title>High-quality assembly of Dermatophagoides pteronyssinus genome and transcriptome reveals a wide range of novel allergens.</title>
        <authorList>
            <person name="Liu X.Y."/>
            <person name="Yang K.Y."/>
            <person name="Wang M.Q."/>
            <person name="Kwok J.S."/>
            <person name="Zeng X."/>
            <person name="Yang Z."/>
            <person name="Xiao X.J."/>
            <person name="Lau C.P."/>
            <person name="Li Y."/>
            <person name="Huang Z.M."/>
            <person name="Ba J.G."/>
            <person name="Yim A.K."/>
            <person name="Ouyang C.Y."/>
            <person name="Ngai S.M."/>
            <person name="Chan T.F."/>
            <person name="Leung E.L."/>
            <person name="Liu L."/>
            <person name="Liu Z.G."/>
            <person name="Tsui S.K."/>
        </authorList>
    </citation>
    <scope>NUCLEOTIDE SEQUENCE [LARGE SCALE GENOMIC DNA]</scope>
    <source>
        <strain evidence="1">Derp</strain>
    </source>
</reference>
<name>A0ABQ8JE96_DERPT</name>
<comment type="caution">
    <text evidence="1">The sequence shown here is derived from an EMBL/GenBank/DDBJ whole genome shotgun (WGS) entry which is preliminary data.</text>
</comment>
<accession>A0ABQ8JE96</accession>
<sequence>MDKYNVQAMFTYWPAKNDLHIILASRIHASNQANKVSITLDEQEPSFFNTKSVYVRRQFSGKHADIKDDASYQCIFMPSYI</sequence>
<protein>
    <submittedName>
        <fullName evidence="1">Uncharacterized protein</fullName>
    </submittedName>
</protein>
<dbReference type="EMBL" id="NJHN03000047">
    <property type="protein sequence ID" value="KAH9420908.1"/>
    <property type="molecule type" value="Genomic_DNA"/>
</dbReference>
<evidence type="ECO:0000313" key="2">
    <source>
        <dbReference type="Proteomes" id="UP000887458"/>
    </source>
</evidence>
<reference evidence="1 2" key="2">
    <citation type="journal article" date="2022" name="Mol. Biol. Evol.">
        <title>Comparative Genomics Reveals Insights into the Divergent Evolution of Astigmatic Mites and Household Pest Adaptations.</title>
        <authorList>
            <person name="Xiong Q."/>
            <person name="Wan A.T."/>
            <person name="Liu X."/>
            <person name="Fung C.S."/>
            <person name="Xiao X."/>
            <person name="Malainual N."/>
            <person name="Hou J."/>
            <person name="Wang L."/>
            <person name="Wang M."/>
            <person name="Yang K.Y."/>
            <person name="Cui Y."/>
            <person name="Leung E.L."/>
            <person name="Nong W."/>
            <person name="Shin S.K."/>
            <person name="Au S.W."/>
            <person name="Jeong K.Y."/>
            <person name="Chew F.T."/>
            <person name="Hui J.H."/>
            <person name="Leung T.F."/>
            <person name="Tungtrongchitr A."/>
            <person name="Zhong N."/>
            <person name="Liu Z."/>
            <person name="Tsui S.K."/>
        </authorList>
    </citation>
    <scope>NUCLEOTIDE SEQUENCE [LARGE SCALE GENOMIC DNA]</scope>
    <source>
        <strain evidence="1">Derp</strain>
    </source>
</reference>
<keyword evidence="2" id="KW-1185">Reference proteome</keyword>
<evidence type="ECO:0000313" key="1">
    <source>
        <dbReference type="EMBL" id="KAH9420908.1"/>
    </source>
</evidence>
<organism evidence="1 2">
    <name type="scientific">Dermatophagoides pteronyssinus</name>
    <name type="common">European house dust mite</name>
    <dbReference type="NCBI Taxonomy" id="6956"/>
    <lineage>
        <taxon>Eukaryota</taxon>
        <taxon>Metazoa</taxon>
        <taxon>Ecdysozoa</taxon>
        <taxon>Arthropoda</taxon>
        <taxon>Chelicerata</taxon>
        <taxon>Arachnida</taxon>
        <taxon>Acari</taxon>
        <taxon>Acariformes</taxon>
        <taxon>Sarcoptiformes</taxon>
        <taxon>Astigmata</taxon>
        <taxon>Psoroptidia</taxon>
        <taxon>Analgoidea</taxon>
        <taxon>Pyroglyphidae</taxon>
        <taxon>Dermatophagoidinae</taxon>
        <taxon>Dermatophagoides</taxon>
    </lineage>
</organism>
<proteinExistence type="predicted"/>
<gene>
    <name evidence="1" type="ORF">DERP_001342</name>
</gene>
<dbReference type="Proteomes" id="UP000887458">
    <property type="component" value="Unassembled WGS sequence"/>
</dbReference>